<feature type="transmembrane region" description="Helical" evidence="8">
    <location>
        <begin position="189"/>
        <end position="211"/>
    </location>
</feature>
<name>A0ABU8BZ88_9RHOB</name>
<evidence type="ECO:0000313" key="10">
    <source>
        <dbReference type="Proteomes" id="UP001431963"/>
    </source>
</evidence>
<organism evidence="9 10">
    <name type="scientific">Gemmobacter denitrificans</name>
    <dbReference type="NCBI Taxonomy" id="3123040"/>
    <lineage>
        <taxon>Bacteria</taxon>
        <taxon>Pseudomonadati</taxon>
        <taxon>Pseudomonadota</taxon>
        <taxon>Alphaproteobacteria</taxon>
        <taxon>Rhodobacterales</taxon>
        <taxon>Paracoccaceae</taxon>
        <taxon>Gemmobacter</taxon>
    </lineage>
</organism>
<keyword evidence="3" id="KW-0813">Transport</keyword>
<comment type="subcellular location">
    <subcellularLocation>
        <location evidence="1 8">Cell membrane</location>
        <topology evidence="1 8">Multi-pass membrane protein</topology>
    </subcellularLocation>
</comment>
<evidence type="ECO:0000256" key="1">
    <source>
        <dbReference type="ARBA" id="ARBA00004651"/>
    </source>
</evidence>
<keyword evidence="6 8" id="KW-1133">Transmembrane helix</keyword>
<comment type="caution">
    <text evidence="9">The sequence shown here is derived from an EMBL/GenBank/DDBJ whole genome shotgun (WGS) entry which is preliminary data.</text>
</comment>
<dbReference type="RefSeq" id="WP_335425051.1">
    <property type="nucleotide sequence ID" value="NZ_JBALHR010000015.1"/>
</dbReference>
<feature type="transmembrane region" description="Helical" evidence="8">
    <location>
        <begin position="28"/>
        <end position="48"/>
    </location>
</feature>
<protein>
    <recommendedName>
        <fullName evidence="8">Probable membrane transporter protein</fullName>
    </recommendedName>
</protein>
<evidence type="ECO:0000256" key="3">
    <source>
        <dbReference type="ARBA" id="ARBA00022448"/>
    </source>
</evidence>
<dbReference type="InterPro" id="IPR052017">
    <property type="entry name" value="TSUP"/>
</dbReference>
<dbReference type="EMBL" id="JBALHR010000015">
    <property type="protein sequence ID" value="MEH7830025.1"/>
    <property type="molecule type" value="Genomic_DNA"/>
</dbReference>
<keyword evidence="10" id="KW-1185">Reference proteome</keyword>
<feature type="transmembrane region" description="Helical" evidence="8">
    <location>
        <begin position="223"/>
        <end position="241"/>
    </location>
</feature>
<dbReference type="Pfam" id="PF01925">
    <property type="entry name" value="TauE"/>
    <property type="match status" value="1"/>
</dbReference>
<evidence type="ECO:0000256" key="2">
    <source>
        <dbReference type="ARBA" id="ARBA00009142"/>
    </source>
</evidence>
<feature type="transmembrane region" description="Helical" evidence="8">
    <location>
        <begin position="94"/>
        <end position="113"/>
    </location>
</feature>
<evidence type="ECO:0000256" key="4">
    <source>
        <dbReference type="ARBA" id="ARBA00022475"/>
    </source>
</evidence>
<evidence type="ECO:0000256" key="7">
    <source>
        <dbReference type="ARBA" id="ARBA00023136"/>
    </source>
</evidence>
<evidence type="ECO:0000313" key="9">
    <source>
        <dbReference type="EMBL" id="MEH7830025.1"/>
    </source>
</evidence>
<feature type="transmembrane region" description="Helical" evidence="8">
    <location>
        <begin position="68"/>
        <end position="88"/>
    </location>
</feature>
<dbReference type="PANTHER" id="PTHR30269:SF37">
    <property type="entry name" value="MEMBRANE TRANSPORTER PROTEIN"/>
    <property type="match status" value="1"/>
</dbReference>
<feature type="transmembrane region" description="Helical" evidence="8">
    <location>
        <begin position="125"/>
        <end position="143"/>
    </location>
</feature>
<dbReference type="Proteomes" id="UP001431963">
    <property type="component" value="Unassembled WGS sequence"/>
</dbReference>
<keyword evidence="7 8" id="KW-0472">Membrane</keyword>
<dbReference type="PANTHER" id="PTHR30269">
    <property type="entry name" value="TRANSMEMBRANE PROTEIN YFCA"/>
    <property type="match status" value="1"/>
</dbReference>
<feature type="transmembrane region" description="Helical" evidence="8">
    <location>
        <begin position="163"/>
        <end position="182"/>
    </location>
</feature>
<keyword evidence="4 8" id="KW-1003">Cell membrane</keyword>
<gene>
    <name evidence="9" type="ORF">V6590_17880</name>
</gene>
<comment type="similarity">
    <text evidence="2 8">Belongs to the 4-toluene sulfonate uptake permease (TSUP) (TC 2.A.102) family.</text>
</comment>
<evidence type="ECO:0000256" key="6">
    <source>
        <dbReference type="ARBA" id="ARBA00022989"/>
    </source>
</evidence>
<sequence>MTAAFLVAAIALGALARALTGFGFALLAVPLLSLKLDLPSAVCLAILLQVAMVPRDLLTGRGKIERRYLLLLLAGALPAVPVGQAVLLAIPTDAARVILAPLILIAILMRAGWRGFTLLIAQAPAPVAGMLAGLMAGLVAMPGPPVVLHALSRGLDAEKIRSTLVLFFGILSICSLSTMIAAGVIDRDLLALAVMALPLMLLVDFVGKTLAARIPREMFERTSVGLLVVSAAVAIGSVLQAY</sequence>
<keyword evidence="5 8" id="KW-0812">Transmembrane</keyword>
<dbReference type="InterPro" id="IPR002781">
    <property type="entry name" value="TM_pro_TauE-like"/>
</dbReference>
<evidence type="ECO:0000256" key="8">
    <source>
        <dbReference type="RuleBase" id="RU363041"/>
    </source>
</evidence>
<accession>A0ABU8BZ88</accession>
<evidence type="ECO:0000256" key="5">
    <source>
        <dbReference type="ARBA" id="ARBA00022692"/>
    </source>
</evidence>
<proteinExistence type="inferred from homology"/>
<reference evidence="9" key="1">
    <citation type="submission" date="2024-02" db="EMBL/GenBank/DDBJ databases">
        <title>Genome sequences of strain Gemmobacter sp. JM10B15.</title>
        <authorList>
            <person name="Zhang M."/>
        </authorList>
    </citation>
    <scope>NUCLEOTIDE SEQUENCE</scope>
    <source>
        <strain evidence="9">JM10B15</strain>
    </source>
</reference>